<organism evidence="1 2">
    <name type="scientific">Chaetomium fimeti</name>
    <dbReference type="NCBI Taxonomy" id="1854472"/>
    <lineage>
        <taxon>Eukaryota</taxon>
        <taxon>Fungi</taxon>
        <taxon>Dikarya</taxon>
        <taxon>Ascomycota</taxon>
        <taxon>Pezizomycotina</taxon>
        <taxon>Sordariomycetes</taxon>
        <taxon>Sordariomycetidae</taxon>
        <taxon>Sordariales</taxon>
        <taxon>Chaetomiaceae</taxon>
        <taxon>Chaetomium</taxon>
    </lineage>
</organism>
<keyword evidence="2" id="KW-1185">Reference proteome</keyword>
<proteinExistence type="predicted"/>
<accession>A0AAE0H582</accession>
<reference evidence="1" key="1">
    <citation type="journal article" date="2023" name="Mol. Phylogenet. Evol.">
        <title>Genome-scale phylogeny and comparative genomics of the fungal order Sordariales.</title>
        <authorList>
            <person name="Hensen N."/>
            <person name="Bonometti L."/>
            <person name="Westerberg I."/>
            <person name="Brannstrom I.O."/>
            <person name="Guillou S."/>
            <person name="Cros-Aarteil S."/>
            <person name="Calhoun S."/>
            <person name="Haridas S."/>
            <person name="Kuo A."/>
            <person name="Mondo S."/>
            <person name="Pangilinan J."/>
            <person name="Riley R."/>
            <person name="LaButti K."/>
            <person name="Andreopoulos B."/>
            <person name="Lipzen A."/>
            <person name="Chen C."/>
            <person name="Yan M."/>
            <person name="Daum C."/>
            <person name="Ng V."/>
            <person name="Clum A."/>
            <person name="Steindorff A."/>
            <person name="Ohm R.A."/>
            <person name="Martin F."/>
            <person name="Silar P."/>
            <person name="Natvig D.O."/>
            <person name="Lalanne C."/>
            <person name="Gautier V."/>
            <person name="Ament-Velasquez S.L."/>
            <person name="Kruys A."/>
            <person name="Hutchinson M.I."/>
            <person name="Powell A.J."/>
            <person name="Barry K."/>
            <person name="Miller A.N."/>
            <person name="Grigoriev I.V."/>
            <person name="Debuchy R."/>
            <person name="Gladieux P."/>
            <person name="Hiltunen Thoren M."/>
            <person name="Johannesson H."/>
        </authorList>
    </citation>
    <scope>NUCLEOTIDE SEQUENCE</scope>
    <source>
        <strain evidence="1">CBS 168.71</strain>
    </source>
</reference>
<dbReference type="Proteomes" id="UP001278766">
    <property type="component" value="Unassembled WGS sequence"/>
</dbReference>
<gene>
    <name evidence="1" type="ORF">B0H64DRAFT_413614</name>
</gene>
<evidence type="ECO:0000313" key="2">
    <source>
        <dbReference type="Proteomes" id="UP001278766"/>
    </source>
</evidence>
<dbReference type="EMBL" id="JAUEPN010000015">
    <property type="protein sequence ID" value="KAK3290198.1"/>
    <property type="molecule type" value="Genomic_DNA"/>
</dbReference>
<name>A0AAE0H582_9PEZI</name>
<dbReference type="AlphaFoldDB" id="A0AAE0H582"/>
<protein>
    <submittedName>
        <fullName evidence="1">Uncharacterized protein</fullName>
    </submittedName>
</protein>
<dbReference type="GeneID" id="87841941"/>
<dbReference type="RefSeq" id="XP_062653712.1">
    <property type="nucleotide sequence ID" value="XM_062804993.1"/>
</dbReference>
<sequence>MALLVSLEAESMSLPIKDGPIHVHVTIPFSLLVKDFDPNTTPVPQMERPRPWWWPARLFKGQHEIPTDAATVAATKTFALARPAFSDQIWPRLSTLLFGKEELTIYSIVGSDAKDWEHANTSKSIWTFSTGVTDDNIDCTRAVLLKASPCGTGGILFTAKEIGEREKAAWKTSWMDVVPYKSPGESDVDCAMMRKNQALYQYMVGWASRHSNEKESFDDH</sequence>
<evidence type="ECO:0000313" key="1">
    <source>
        <dbReference type="EMBL" id="KAK3290198.1"/>
    </source>
</evidence>
<comment type="caution">
    <text evidence="1">The sequence shown here is derived from an EMBL/GenBank/DDBJ whole genome shotgun (WGS) entry which is preliminary data.</text>
</comment>
<reference evidence="1" key="2">
    <citation type="submission" date="2023-06" db="EMBL/GenBank/DDBJ databases">
        <authorList>
            <consortium name="Lawrence Berkeley National Laboratory"/>
            <person name="Haridas S."/>
            <person name="Hensen N."/>
            <person name="Bonometti L."/>
            <person name="Westerberg I."/>
            <person name="Brannstrom I.O."/>
            <person name="Guillou S."/>
            <person name="Cros-Aarteil S."/>
            <person name="Calhoun S."/>
            <person name="Kuo A."/>
            <person name="Mondo S."/>
            <person name="Pangilinan J."/>
            <person name="Riley R."/>
            <person name="Labutti K."/>
            <person name="Andreopoulos B."/>
            <person name="Lipzen A."/>
            <person name="Chen C."/>
            <person name="Yanf M."/>
            <person name="Daum C."/>
            <person name="Ng V."/>
            <person name="Clum A."/>
            <person name="Steindorff A."/>
            <person name="Ohm R."/>
            <person name="Martin F."/>
            <person name="Silar P."/>
            <person name="Natvig D."/>
            <person name="Lalanne C."/>
            <person name="Gautier V."/>
            <person name="Ament-Velasquez S.L."/>
            <person name="Kruys A."/>
            <person name="Hutchinson M.I."/>
            <person name="Powell A.J."/>
            <person name="Barry K."/>
            <person name="Miller A.N."/>
            <person name="Grigoriev I.V."/>
            <person name="Debuchy R."/>
            <person name="Gladieux P."/>
            <person name="Thoren M.H."/>
            <person name="Johannesson H."/>
        </authorList>
    </citation>
    <scope>NUCLEOTIDE SEQUENCE</scope>
    <source>
        <strain evidence="1">CBS 168.71</strain>
    </source>
</reference>